<dbReference type="AlphaFoldDB" id="A0A9N9PW11"/>
<dbReference type="PANTHER" id="PTHR43346:SF1">
    <property type="entry name" value="QUERCETIN 2,3-DIOXYGENASE-RELATED"/>
    <property type="match status" value="1"/>
</dbReference>
<accession>A0A9N9PW11</accession>
<feature type="region of interest" description="Disordered" evidence="1">
    <location>
        <begin position="158"/>
        <end position="202"/>
    </location>
</feature>
<dbReference type="Pfam" id="PF07883">
    <property type="entry name" value="Cupin_2"/>
    <property type="match status" value="1"/>
</dbReference>
<dbReference type="InterPro" id="IPR011051">
    <property type="entry name" value="RmlC_Cupin_sf"/>
</dbReference>
<proteinExistence type="predicted"/>
<dbReference type="CDD" id="cd02223">
    <property type="entry name" value="cupin_Bh2720-like"/>
    <property type="match status" value="1"/>
</dbReference>
<feature type="domain" description="Cupin type-2" evidence="2">
    <location>
        <begin position="83"/>
        <end position="151"/>
    </location>
</feature>
<evidence type="ECO:0000313" key="4">
    <source>
        <dbReference type="Proteomes" id="UP000696280"/>
    </source>
</evidence>
<protein>
    <recommendedName>
        <fullName evidence="2">Cupin type-2 domain-containing protein</fullName>
    </recommendedName>
</protein>
<evidence type="ECO:0000313" key="3">
    <source>
        <dbReference type="EMBL" id="CAG8956107.1"/>
    </source>
</evidence>
<keyword evidence="4" id="KW-1185">Reference proteome</keyword>
<dbReference type="InterPro" id="IPR014710">
    <property type="entry name" value="RmlC-like_jellyroll"/>
</dbReference>
<dbReference type="InterPro" id="IPR013096">
    <property type="entry name" value="Cupin_2"/>
</dbReference>
<dbReference type="Gene3D" id="2.60.120.10">
    <property type="entry name" value="Jelly Rolls"/>
    <property type="match status" value="1"/>
</dbReference>
<feature type="compositionally biased region" description="Basic and acidic residues" evidence="1">
    <location>
        <begin position="158"/>
        <end position="170"/>
    </location>
</feature>
<reference evidence="3" key="1">
    <citation type="submission" date="2021-07" db="EMBL/GenBank/DDBJ databases">
        <authorList>
            <person name="Durling M."/>
        </authorList>
    </citation>
    <scope>NUCLEOTIDE SEQUENCE</scope>
</reference>
<comment type="caution">
    <text evidence="3">The sequence shown here is derived from an EMBL/GenBank/DDBJ whole genome shotgun (WGS) entry which is preliminary data.</text>
</comment>
<dbReference type="SUPFAM" id="SSF51182">
    <property type="entry name" value="RmlC-like cupins"/>
    <property type="match status" value="1"/>
</dbReference>
<gene>
    <name evidence="3" type="ORF">HYFRA_00011892</name>
</gene>
<dbReference type="InterPro" id="IPR052538">
    <property type="entry name" value="Flavonoid_dioxygenase-like"/>
</dbReference>
<evidence type="ECO:0000259" key="2">
    <source>
        <dbReference type="Pfam" id="PF07883"/>
    </source>
</evidence>
<dbReference type="Proteomes" id="UP000696280">
    <property type="component" value="Unassembled WGS sequence"/>
</dbReference>
<organism evidence="3 4">
    <name type="scientific">Hymenoscyphus fraxineus</name>
    <dbReference type="NCBI Taxonomy" id="746836"/>
    <lineage>
        <taxon>Eukaryota</taxon>
        <taxon>Fungi</taxon>
        <taxon>Dikarya</taxon>
        <taxon>Ascomycota</taxon>
        <taxon>Pezizomycotina</taxon>
        <taxon>Leotiomycetes</taxon>
        <taxon>Helotiales</taxon>
        <taxon>Helotiaceae</taxon>
        <taxon>Hymenoscyphus</taxon>
    </lineage>
</organism>
<name>A0A9N9PW11_9HELO</name>
<feature type="compositionally biased region" description="Basic and acidic residues" evidence="1">
    <location>
        <begin position="182"/>
        <end position="191"/>
    </location>
</feature>
<dbReference type="EMBL" id="CAJVRL010000068">
    <property type="protein sequence ID" value="CAG8956107.1"/>
    <property type="molecule type" value="Genomic_DNA"/>
</dbReference>
<dbReference type="OrthoDB" id="1161823at2759"/>
<evidence type="ECO:0000256" key="1">
    <source>
        <dbReference type="SAM" id="MobiDB-lite"/>
    </source>
</evidence>
<dbReference type="PANTHER" id="PTHR43346">
    <property type="entry name" value="LIGAND BINDING DOMAIN PROTEIN, PUTATIVE (AFU_ORTHOLOGUE AFUA_6G14370)-RELATED"/>
    <property type="match status" value="1"/>
</dbReference>
<sequence length="202" mass="22202">MFRSSLTRTSTLRTSIPKLFTKTITPQIRALSIIPNTMASIIPNSSIPKHEMVYFPKITTTLPESSTSFRKVLYTGLYSQVVIMTIPVGGDIGDEVHTVDQALTFTHGKGLAIINGKEQAVEAGDLMVVPAGTQHQFLNKGENPLILYTIYSPAEHAPTTEHVTKEKGDKEEDDGIDVAPEWARKSKKENEDAGLVKMSGKY</sequence>